<reference evidence="1" key="1">
    <citation type="submission" date="2007-05" db="EMBL/GenBank/DDBJ databases">
        <title>Complete sequence of chromosome of Psychrobacter sp. PRwf-1.</title>
        <authorList>
            <consortium name="US DOE Joint Genome Institute"/>
            <person name="Copeland A."/>
            <person name="Lucas S."/>
            <person name="Lapidus A."/>
            <person name="Barry K."/>
            <person name="Detter J.C."/>
            <person name="Glavina del Rio T."/>
            <person name="Hammon N."/>
            <person name="Israni S."/>
            <person name="Dalin E."/>
            <person name="Tice H."/>
            <person name="Pitluck S."/>
            <person name="Chain P."/>
            <person name="Malfatti S."/>
            <person name="Shin M."/>
            <person name="Vergez L."/>
            <person name="Schmutz J."/>
            <person name="Larimer F."/>
            <person name="Land M."/>
            <person name="Hauser L."/>
            <person name="Kyrpides N."/>
            <person name="Kim E."/>
            <person name="Tiedje J."/>
            <person name="Richardson P."/>
        </authorList>
    </citation>
    <scope>NUCLEOTIDE SEQUENCE [LARGE SCALE GENOMIC DNA]</scope>
    <source>
        <strain evidence="1">PRwf-1</strain>
    </source>
</reference>
<dbReference type="eggNOG" id="ENOG50333J0">
    <property type="taxonomic scope" value="Bacteria"/>
</dbReference>
<sequence length="325" mass="35818">MKTGFAGELRCIVKKKDGTTVQDTGYQKNMFLDTGLDFFGGDHGDDIFAYCLVGSGDDAPEASQTQLISFVDVHTSIEAESSGSEPYLFGDDEFKVWRSTTYRFEGASGESVSEVGLASEFVSEEDYYLCTRALIKSAEGEPITITLKEDEVLEITYRIWQIFDLADKEFSIKITDDIGGEKLYNAKCRLAGIGDDGAGYESKVGMVFAEDIESGSESYADFFSYAGDIGEVSSMPSTDMGEASSVTLSDYVEGTYTRDMSIFFGLDDARLPVRSILAPTTMGNYQIQYGSQDDDEPIPKSKNDTLTVPIRFTWARYEGELNVTE</sequence>
<dbReference type="KEGG" id="prw:PsycPRwf_1302"/>
<dbReference type="HOGENOM" id="CLU_854926_0_0_6"/>
<gene>
    <name evidence="1" type="ordered locus">PsycPRwf_1302</name>
</gene>
<dbReference type="STRING" id="349106.PsycPRwf_1302"/>
<name>A5WF06_PSYWF</name>
<evidence type="ECO:0000313" key="1">
    <source>
        <dbReference type="EMBL" id="ABQ94247.1"/>
    </source>
</evidence>
<dbReference type="AlphaFoldDB" id="A5WF06"/>
<dbReference type="EMBL" id="CP000713">
    <property type="protein sequence ID" value="ABQ94247.1"/>
    <property type="molecule type" value="Genomic_DNA"/>
</dbReference>
<organism evidence="1">
    <name type="scientific">Psychrobacter sp. (strain PRwf-1)</name>
    <dbReference type="NCBI Taxonomy" id="349106"/>
    <lineage>
        <taxon>Bacteria</taxon>
        <taxon>Pseudomonadati</taxon>
        <taxon>Pseudomonadota</taxon>
        <taxon>Gammaproteobacteria</taxon>
        <taxon>Moraxellales</taxon>
        <taxon>Moraxellaceae</taxon>
        <taxon>Psychrobacter</taxon>
    </lineage>
</organism>
<proteinExistence type="predicted"/>
<accession>A5WF06</accession>
<protein>
    <submittedName>
        <fullName evidence="1">Uncharacterized protein</fullName>
    </submittedName>
</protein>